<feature type="coiled-coil region" evidence="4">
    <location>
        <begin position="91"/>
        <end position="132"/>
    </location>
</feature>
<feature type="compositionally biased region" description="Polar residues" evidence="5">
    <location>
        <begin position="43"/>
        <end position="52"/>
    </location>
</feature>
<dbReference type="AlphaFoldDB" id="A0A9W4XB64"/>
<feature type="region of interest" description="Disordered" evidence="5">
    <location>
        <begin position="1"/>
        <end position="59"/>
    </location>
</feature>
<accession>A0A9W4XB64</accession>
<evidence type="ECO:0000256" key="5">
    <source>
        <dbReference type="SAM" id="MobiDB-lite"/>
    </source>
</evidence>
<sequence>MNRGGHSRYSHPPRGGRGGYRGGGYRGNYRGSSSAPYYRPNLDRSSSSSIPNNHRHYKDKIQDKYGNPWIPLLELKGESTIQKFESNFKESNQLNQEILVLEKKQMKIELELKNLELQAKRIELNQQDMTEKLKIL</sequence>
<dbReference type="Pfam" id="PF11488">
    <property type="entry name" value="Lge1"/>
    <property type="match status" value="1"/>
</dbReference>
<comment type="caution">
    <text evidence="7">The sequence shown here is derived from an EMBL/GenBank/DDBJ whole genome shotgun (WGS) entry which is preliminary data.</text>
</comment>
<dbReference type="GO" id="GO:0005634">
    <property type="term" value="C:nucleus"/>
    <property type="evidence" value="ECO:0007669"/>
    <property type="project" value="UniProtKB-SubCell"/>
</dbReference>
<dbReference type="GO" id="GO:0006325">
    <property type="term" value="P:chromatin organization"/>
    <property type="evidence" value="ECO:0007669"/>
    <property type="project" value="UniProtKB-KW"/>
</dbReference>
<evidence type="ECO:0000313" key="7">
    <source>
        <dbReference type="EMBL" id="CAI5755746.1"/>
    </source>
</evidence>
<dbReference type="CDD" id="cd22897">
    <property type="entry name" value="Lge1"/>
    <property type="match status" value="1"/>
</dbReference>
<evidence type="ECO:0000259" key="6">
    <source>
        <dbReference type="Pfam" id="PF11488"/>
    </source>
</evidence>
<dbReference type="InterPro" id="IPR021581">
    <property type="entry name" value="Tscrpt_reg_Lge1"/>
</dbReference>
<dbReference type="Proteomes" id="UP001152885">
    <property type="component" value="Unassembled WGS sequence"/>
</dbReference>
<feature type="compositionally biased region" description="Gly residues" evidence="5">
    <location>
        <begin position="15"/>
        <end position="26"/>
    </location>
</feature>
<evidence type="ECO:0000256" key="1">
    <source>
        <dbReference type="ARBA" id="ARBA00004123"/>
    </source>
</evidence>
<keyword evidence="3" id="KW-0539">Nucleus</keyword>
<proteinExistence type="predicted"/>
<gene>
    <name evidence="7" type="ORF">CANVERA_P0262</name>
</gene>
<comment type="subcellular location">
    <subcellularLocation>
        <location evidence="1">Nucleus</location>
    </subcellularLocation>
</comment>
<name>A0A9W4XB64_9ASCO</name>
<feature type="compositionally biased region" description="Basic residues" evidence="5">
    <location>
        <begin position="1"/>
        <end position="11"/>
    </location>
</feature>
<dbReference type="EMBL" id="CANTUO010000001">
    <property type="protein sequence ID" value="CAI5755746.1"/>
    <property type="molecule type" value="Genomic_DNA"/>
</dbReference>
<evidence type="ECO:0000256" key="2">
    <source>
        <dbReference type="ARBA" id="ARBA00022853"/>
    </source>
</evidence>
<keyword evidence="4" id="KW-0175">Coiled coil</keyword>
<evidence type="ECO:0000256" key="4">
    <source>
        <dbReference type="SAM" id="Coils"/>
    </source>
</evidence>
<organism evidence="7 8">
    <name type="scientific">Candida verbasci</name>
    <dbReference type="NCBI Taxonomy" id="1227364"/>
    <lineage>
        <taxon>Eukaryota</taxon>
        <taxon>Fungi</taxon>
        <taxon>Dikarya</taxon>
        <taxon>Ascomycota</taxon>
        <taxon>Saccharomycotina</taxon>
        <taxon>Pichiomycetes</taxon>
        <taxon>Debaryomycetaceae</taxon>
        <taxon>Candida/Lodderomyces clade</taxon>
        <taxon>Candida</taxon>
    </lineage>
</organism>
<evidence type="ECO:0000313" key="8">
    <source>
        <dbReference type="Proteomes" id="UP001152885"/>
    </source>
</evidence>
<keyword evidence="2" id="KW-0156">Chromatin regulator</keyword>
<feature type="domain" description="Transcription regulator LGE1 helical region" evidence="6">
    <location>
        <begin position="67"/>
        <end position="133"/>
    </location>
</feature>
<protein>
    <recommendedName>
        <fullName evidence="6">Transcription regulator LGE1 helical region domain-containing protein</fullName>
    </recommendedName>
</protein>
<reference evidence="7" key="1">
    <citation type="submission" date="2022-12" db="EMBL/GenBank/DDBJ databases">
        <authorList>
            <person name="Brejova B."/>
        </authorList>
    </citation>
    <scope>NUCLEOTIDE SEQUENCE</scope>
</reference>
<keyword evidence="8" id="KW-1185">Reference proteome</keyword>
<evidence type="ECO:0000256" key="3">
    <source>
        <dbReference type="ARBA" id="ARBA00023242"/>
    </source>
</evidence>